<feature type="transmembrane region" description="Helical" evidence="1">
    <location>
        <begin position="303"/>
        <end position="324"/>
    </location>
</feature>
<accession>A0AA36HU45</accession>
<reference evidence="2" key="1">
    <citation type="submission" date="2023-08" db="EMBL/GenBank/DDBJ databases">
        <authorList>
            <person name="Chen Y."/>
            <person name="Shah S."/>
            <person name="Dougan E. K."/>
            <person name="Thang M."/>
            <person name="Chan C."/>
        </authorList>
    </citation>
    <scope>NUCLEOTIDE SEQUENCE</scope>
</reference>
<protein>
    <submittedName>
        <fullName evidence="2">Uncharacterized protein</fullName>
    </submittedName>
</protein>
<comment type="caution">
    <text evidence="2">The sequence shown here is derived from an EMBL/GenBank/DDBJ whole genome shotgun (WGS) entry which is preliminary data.</text>
</comment>
<dbReference type="Proteomes" id="UP001178507">
    <property type="component" value="Unassembled WGS sequence"/>
</dbReference>
<evidence type="ECO:0000256" key="1">
    <source>
        <dbReference type="SAM" id="Phobius"/>
    </source>
</evidence>
<evidence type="ECO:0000313" key="2">
    <source>
        <dbReference type="EMBL" id="CAJ1375395.1"/>
    </source>
</evidence>
<feature type="transmembrane region" description="Helical" evidence="1">
    <location>
        <begin position="259"/>
        <end position="283"/>
    </location>
</feature>
<feature type="transmembrane region" description="Helical" evidence="1">
    <location>
        <begin position="336"/>
        <end position="355"/>
    </location>
</feature>
<feature type="transmembrane region" description="Helical" evidence="1">
    <location>
        <begin position="113"/>
        <end position="139"/>
    </location>
</feature>
<keyword evidence="3" id="KW-1185">Reference proteome</keyword>
<sequence>MVFLDKLCIAQHDEELKSKGILGLPTFLLKSKKLLVLWTPRYCSRLWCALEMATFMKDPKYHDSIEIVPLKTTIILAAEGLAWSIMSVGYNMMESAIAAQAEQEAQPNHTENVITVVTLMMLFGTAIVPVVFYVGLGLIAEVEELPRQLAEFRVQDCQCFCCTNNHKHPNTGEELPCDRELVFRSLKGWYPQPEQDHLDFFNSTVRSNLAPRVAAGTAGGVLPARYTLYMVGACNLPFLSRLFPAWAGHVHNGIVGYKLVALVLRSSMSWMIVGLAAVGTTRVSMHLFRLGNYLSRVCLKSRLCWVALLTPLSFQVATLLWTPYEVVKVMTPKDSMLPVMPFLAALAVVVYLLAFPGLTQKGAAS</sequence>
<proteinExistence type="predicted"/>
<dbReference type="AlphaFoldDB" id="A0AA36HU45"/>
<keyword evidence="1" id="KW-0472">Membrane</keyword>
<gene>
    <name evidence="2" type="ORF">EVOR1521_LOCUS4680</name>
</gene>
<evidence type="ECO:0000313" key="3">
    <source>
        <dbReference type="Proteomes" id="UP001178507"/>
    </source>
</evidence>
<dbReference type="EMBL" id="CAUJNA010000317">
    <property type="protein sequence ID" value="CAJ1375395.1"/>
    <property type="molecule type" value="Genomic_DNA"/>
</dbReference>
<keyword evidence="1" id="KW-1133">Transmembrane helix</keyword>
<organism evidence="2 3">
    <name type="scientific">Effrenium voratum</name>
    <dbReference type="NCBI Taxonomy" id="2562239"/>
    <lineage>
        <taxon>Eukaryota</taxon>
        <taxon>Sar</taxon>
        <taxon>Alveolata</taxon>
        <taxon>Dinophyceae</taxon>
        <taxon>Suessiales</taxon>
        <taxon>Symbiodiniaceae</taxon>
        <taxon>Effrenium</taxon>
    </lineage>
</organism>
<name>A0AA36HU45_9DINO</name>
<keyword evidence="1" id="KW-0812">Transmembrane</keyword>